<evidence type="ECO:0000259" key="6">
    <source>
        <dbReference type="PROSITE" id="PS50850"/>
    </source>
</evidence>
<evidence type="ECO:0000256" key="2">
    <source>
        <dbReference type="ARBA" id="ARBA00022692"/>
    </source>
</evidence>
<dbReference type="GO" id="GO:0008643">
    <property type="term" value="P:carbohydrate transport"/>
    <property type="evidence" value="ECO:0007669"/>
    <property type="project" value="InterPro"/>
</dbReference>
<comment type="similarity">
    <text evidence="1">Belongs to the sodium:galactoside symporter (TC 2.A.2) family.</text>
</comment>
<reference evidence="7 8" key="1">
    <citation type="submission" date="2017-04" db="EMBL/GenBank/DDBJ databases">
        <authorList>
            <person name="Afonso C.L."/>
            <person name="Miller P.J."/>
            <person name="Scott M.A."/>
            <person name="Spackman E."/>
            <person name="Goraichik I."/>
            <person name="Dimitrov K.M."/>
            <person name="Suarez D.L."/>
            <person name="Swayne D.E."/>
        </authorList>
    </citation>
    <scope>NUCLEOTIDE SEQUENCE [LARGE SCALE GENOMIC DNA]</scope>
    <source>
        <strain evidence="7 8">DSM 23236</strain>
    </source>
</reference>
<dbReference type="Pfam" id="PF13347">
    <property type="entry name" value="MFS_2"/>
    <property type="match status" value="1"/>
</dbReference>
<gene>
    <name evidence="7" type="ORF">SAMN02745857_02377</name>
</gene>
<feature type="transmembrane region" description="Helical" evidence="5">
    <location>
        <begin position="345"/>
        <end position="368"/>
    </location>
</feature>
<accession>A0A1W1XQK3</accession>
<dbReference type="SUPFAM" id="SSF103473">
    <property type="entry name" value="MFS general substrate transporter"/>
    <property type="match status" value="1"/>
</dbReference>
<dbReference type="STRING" id="1121001.SAMN02745857_02377"/>
<feature type="transmembrane region" description="Helical" evidence="5">
    <location>
        <begin position="310"/>
        <end position="333"/>
    </location>
</feature>
<sequence length="416" mass="44541">MPRHGSLAAYGMLGMPLAMAALPVYVQAPAYYASQLGMALSTTGAVLFFARLVDTAQDPWLGRWIDHAVQQGRLAWLLGNAAIVLALAFAGLWLPPVRGGALVVWLAFMLILTYVAHSLINIAYLAWGARLGQSAGPLTKAAAWREAAGLLGVVLASVLPVWLMRNPRFAAHTGMTAYALLFAVLLLLGLWLLFRRAPAWHVHGVQQPSWHRAWRNRAFRRLLWPYFLNALSVSIPATLAMFFIADRIAAPGWSGIFLGVYFLAGAAGLPAWAWLADRIGVVAAWRHGMLLAVVAFVWAAMLGSGDSVPYLLVCALAGLTLGADLALPPVLLAQRIPPGEPPAGYYGVWTMLGKLALALSGLMLPLLAQLGYQPGLGDGRAGMALAVCYAGLPCVIKLLALFVLRGIDDAGKEDVR</sequence>
<dbReference type="PANTHER" id="PTHR11328:SF24">
    <property type="entry name" value="MAJOR FACILITATOR SUPERFAMILY (MFS) PROFILE DOMAIN-CONTAINING PROTEIN"/>
    <property type="match status" value="1"/>
</dbReference>
<protein>
    <submittedName>
        <fullName evidence="7">Na+/melibiose symporter</fullName>
    </submittedName>
</protein>
<feature type="transmembrane region" description="Helical" evidence="5">
    <location>
        <begin position="100"/>
        <end position="127"/>
    </location>
</feature>
<evidence type="ECO:0000256" key="5">
    <source>
        <dbReference type="SAM" id="Phobius"/>
    </source>
</evidence>
<evidence type="ECO:0000313" key="7">
    <source>
        <dbReference type="EMBL" id="SMC26154.1"/>
    </source>
</evidence>
<dbReference type="InterPro" id="IPR036259">
    <property type="entry name" value="MFS_trans_sf"/>
</dbReference>
<keyword evidence="2 5" id="KW-0812">Transmembrane</keyword>
<evidence type="ECO:0000256" key="4">
    <source>
        <dbReference type="ARBA" id="ARBA00023136"/>
    </source>
</evidence>
<feature type="transmembrane region" description="Helical" evidence="5">
    <location>
        <begin position="287"/>
        <end position="304"/>
    </location>
</feature>
<feature type="transmembrane region" description="Helical" evidence="5">
    <location>
        <begin position="7"/>
        <end position="26"/>
    </location>
</feature>
<evidence type="ECO:0000256" key="3">
    <source>
        <dbReference type="ARBA" id="ARBA00022989"/>
    </source>
</evidence>
<evidence type="ECO:0000256" key="1">
    <source>
        <dbReference type="ARBA" id="ARBA00009617"/>
    </source>
</evidence>
<feature type="transmembrane region" description="Helical" evidence="5">
    <location>
        <begin position="380"/>
        <end position="404"/>
    </location>
</feature>
<feature type="transmembrane region" description="Helical" evidence="5">
    <location>
        <begin position="222"/>
        <end position="244"/>
    </location>
</feature>
<proteinExistence type="inferred from homology"/>
<dbReference type="GO" id="GO:0005886">
    <property type="term" value="C:plasma membrane"/>
    <property type="evidence" value="ECO:0007669"/>
    <property type="project" value="TreeGrafter"/>
</dbReference>
<dbReference type="InterPro" id="IPR020846">
    <property type="entry name" value="MFS_dom"/>
</dbReference>
<keyword evidence="8" id="KW-1185">Reference proteome</keyword>
<dbReference type="InterPro" id="IPR039672">
    <property type="entry name" value="MFS_2"/>
</dbReference>
<evidence type="ECO:0000313" key="8">
    <source>
        <dbReference type="Proteomes" id="UP000192761"/>
    </source>
</evidence>
<keyword evidence="4 5" id="KW-0472">Membrane</keyword>
<feature type="transmembrane region" description="Helical" evidence="5">
    <location>
        <begin position="74"/>
        <end position="94"/>
    </location>
</feature>
<name>A0A1W1XQK3_9NEIS</name>
<dbReference type="Gene3D" id="1.20.1250.20">
    <property type="entry name" value="MFS general substrate transporter like domains"/>
    <property type="match status" value="1"/>
</dbReference>
<feature type="transmembrane region" description="Helical" evidence="5">
    <location>
        <begin position="175"/>
        <end position="194"/>
    </location>
</feature>
<feature type="domain" description="Major facilitator superfamily (MFS) profile" evidence="6">
    <location>
        <begin position="218"/>
        <end position="416"/>
    </location>
</feature>
<feature type="transmembrane region" description="Helical" evidence="5">
    <location>
        <begin position="147"/>
        <end position="163"/>
    </location>
</feature>
<dbReference type="PROSITE" id="PS50850">
    <property type="entry name" value="MFS"/>
    <property type="match status" value="1"/>
</dbReference>
<dbReference type="EMBL" id="FWXD01000013">
    <property type="protein sequence ID" value="SMC26154.1"/>
    <property type="molecule type" value="Genomic_DNA"/>
</dbReference>
<organism evidence="7 8">
    <name type="scientific">Andreprevotia lacus DSM 23236</name>
    <dbReference type="NCBI Taxonomy" id="1121001"/>
    <lineage>
        <taxon>Bacteria</taxon>
        <taxon>Pseudomonadati</taxon>
        <taxon>Pseudomonadota</taxon>
        <taxon>Betaproteobacteria</taxon>
        <taxon>Neisseriales</taxon>
        <taxon>Chitinibacteraceae</taxon>
        <taxon>Andreprevotia</taxon>
    </lineage>
</organism>
<dbReference type="PANTHER" id="PTHR11328">
    <property type="entry name" value="MAJOR FACILITATOR SUPERFAMILY DOMAIN-CONTAINING PROTEIN"/>
    <property type="match status" value="1"/>
</dbReference>
<feature type="transmembrane region" description="Helical" evidence="5">
    <location>
        <begin position="256"/>
        <end position="275"/>
    </location>
</feature>
<dbReference type="OrthoDB" id="181905at2"/>
<keyword evidence="3 5" id="KW-1133">Transmembrane helix</keyword>
<feature type="transmembrane region" description="Helical" evidence="5">
    <location>
        <begin position="32"/>
        <end position="53"/>
    </location>
</feature>
<dbReference type="Proteomes" id="UP000192761">
    <property type="component" value="Unassembled WGS sequence"/>
</dbReference>
<dbReference type="AlphaFoldDB" id="A0A1W1XQK3"/>
<dbReference type="GO" id="GO:0015293">
    <property type="term" value="F:symporter activity"/>
    <property type="evidence" value="ECO:0007669"/>
    <property type="project" value="InterPro"/>
</dbReference>